<gene>
    <name evidence="9" type="ORF">HRG_09306</name>
</gene>
<evidence type="ECO:0000256" key="1">
    <source>
        <dbReference type="ARBA" id="ARBA00001971"/>
    </source>
</evidence>
<dbReference type="SUPFAM" id="SSF48264">
    <property type="entry name" value="Cytochrome P450"/>
    <property type="match status" value="1"/>
</dbReference>
<dbReference type="GO" id="GO:0020037">
    <property type="term" value="F:heme binding"/>
    <property type="evidence" value="ECO:0007669"/>
    <property type="project" value="InterPro"/>
</dbReference>
<name>A0A9P8SEY7_9HYPO</name>
<keyword evidence="6 8" id="KW-0503">Monooxygenase</keyword>
<dbReference type="AlphaFoldDB" id="A0A9P8SEY7"/>
<evidence type="ECO:0000256" key="2">
    <source>
        <dbReference type="ARBA" id="ARBA00010617"/>
    </source>
</evidence>
<dbReference type="Pfam" id="PF00067">
    <property type="entry name" value="p450"/>
    <property type="match status" value="1"/>
</dbReference>
<dbReference type="InterPro" id="IPR050121">
    <property type="entry name" value="Cytochrome_P450_monoxygenase"/>
</dbReference>
<dbReference type="GO" id="GO:0004497">
    <property type="term" value="F:monooxygenase activity"/>
    <property type="evidence" value="ECO:0007669"/>
    <property type="project" value="UniProtKB-KW"/>
</dbReference>
<protein>
    <submittedName>
        <fullName evidence="9">Cytochrome p450 domain-containing protein</fullName>
    </submittedName>
</protein>
<evidence type="ECO:0000256" key="4">
    <source>
        <dbReference type="ARBA" id="ARBA00022723"/>
    </source>
</evidence>
<dbReference type="PANTHER" id="PTHR24305">
    <property type="entry name" value="CYTOCHROME P450"/>
    <property type="match status" value="1"/>
</dbReference>
<dbReference type="RefSeq" id="XP_044717037.1">
    <property type="nucleotide sequence ID" value="XM_044867777.1"/>
</dbReference>
<dbReference type="PANTHER" id="PTHR24305:SF166">
    <property type="entry name" value="CYTOCHROME P450 12A4, MITOCHONDRIAL-RELATED"/>
    <property type="match status" value="1"/>
</dbReference>
<dbReference type="PRINTS" id="PR00465">
    <property type="entry name" value="EP450IV"/>
</dbReference>
<accession>A0A9P8SEY7</accession>
<dbReference type="Gene3D" id="1.10.630.10">
    <property type="entry name" value="Cytochrome P450"/>
    <property type="match status" value="1"/>
</dbReference>
<dbReference type="InterPro" id="IPR017972">
    <property type="entry name" value="Cyt_P450_CS"/>
</dbReference>
<evidence type="ECO:0000256" key="6">
    <source>
        <dbReference type="ARBA" id="ARBA00023033"/>
    </source>
</evidence>
<comment type="similarity">
    <text evidence="2 8">Belongs to the cytochrome P450 family.</text>
</comment>
<evidence type="ECO:0000256" key="3">
    <source>
        <dbReference type="ARBA" id="ARBA00022617"/>
    </source>
</evidence>
<keyword evidence="5 7" id="KW-0408">Iron</keyword>
<dbReference type="Proteomes" id="UP000824596">
    <property type="component" value="Unassembled WGS sequence"/>
</dbReference>
<keyword evidence="4 7" id="KW-0479">Metal-binding</keyword>
<reference evidence="9" key="1">
    <citation type="submission" date="2021-09" db="EMBL/GenBank/DDBJ databases">
        <title>A high-quality genome of the endoparasitic fungus Hirsutella rhossiliensis with a comparison of Hirsutella genomes reveals transposable elements contributing to genome size variation.</title>
        <authorList>
            <person name="Lin R."/>
            <person name="Jiao Y."/>
            <person name="Sun X."/>
            <person name="Ling J."/>
            <person name="Xie B."/>
            <person name="Cheng X."/>
        </authorList>
    </citation>
    <scope>NUCLEOTIDE SEQUENCE</scope>
    <source>
        <strain evidence="9">HR02</strain>
    </source>
</reference>
<comment type="cofactor">
    <cofactor evidence="1 7">
        <name>heme</name>
        <dbReference type="ChEBI" id="CHEBI:30413"/>
    </cofactor>
</comment>
<sequence>MDLISAYTFGIRNSTNFLQDKPYRDHWLHLYLCRHRHHFWPQELPSLASLCSKLGFRLYPVSVDRANEELRPAEDEAVVYKAIHAGIDREENLEGDSSVLYSTTVRQRDLSIASEILDQVLAGHETAGIVLTYLAWCLSQRQGLQDQLREELLTLNSKELDGLPLLHAVVMETLRLHAPIPGPQPRMTPYPCCKIGGYIIPGGVRIAALAHTLHLDDKVYPDPEHWDHKRWLDQTEQRRRDMNRQFWAFGSGGRMCIGSNFATNEMKHIVAMIYSNFKTSVVNDDGMEQIDGYSARPAGEQLFLKFTAL</sequence>
<evidence type="ECO:0000256" key="8">
    <source>
        <dbReference type="RuleBase" id="RU000461"/>
    </source>
</evidence>
<dbReference type="OrthoDB" id="1470350at2759"/>
<dbReference type="EMBL" id="JAIZPD010000012">
    <property type="protein sequence ID" value="KAH0959524.1"/>
    <property type="molecule type" value="Genomic_DNA"/>
</dbReference>
<feature type="binding site" description="axial binding residue" evidence="7">
    <location>
        <position position="256"/>
    </location>
    <ligand>
        <name>heme</name>
        <dbReference type="ChEBI" id="CHEBI:30413"/>
    </ligand>
    <ligandPart>
        <name>Fe</name>
        <dbReference type="ChEBI" id="CHEBI:18248"/>
    </ligandPart>
</feature>
<evidence type="ECO:0000256" key="7">
    <source>
        <dbReference type="PIRSR" id="PIRSR602403-1"/>
    </source>
</evidence>
<comment type="caution">
    <text evidence="9">The sequence shown here is derived from an EMBL/GenBank/DDBJ whole genome shotgun (WGS) entry which is preliminary data.</text>
</comment>
<evidence type="ECO:0000256" key="5">
    <source>
        <dbReference type="ARBA" id="ARBA00023004"/>
    </source>
</evidence>
<dbReference type="PRINTS" id="PR00385">
    <property type="entry name" value="P450"/>
</dbReference>
<dbReference type="GO" id="GO:0005506">
    <property type="term" value="F:iron ion binding"/>
    <property type="evidence" value="ECO:0007669"/>
    <property type="project" value="InterPro"/>
</dbReference>
<dbReference type="GO" id="GO:0016705">
    <property type="term" value="F:oxidoreductase activity, acting on paired donors, with incorporation or reduction of molecular oxygen"/>
    <property type="evidence" value="ECO:0007669"/>
    <property type="project" value="InterPro"/>
</dbReference>
<dbReference type="InterPro" id="IPR001128">
    <property type="entry name" value="Cyt_P450"/>
</dbReference>
<dbReference type="PROSITE" id="PS00086">
    <property type="entry name" value="CYTOCHROME_P450"/>
    <property type="match status" value="1"/>
</dbReference>
<keyword evidence="10" id="KW-1185">Reference proteome</keyword>
<keyword evidence="3 7" id="KW-0349">Heme</keyword>
<keyword evidence="8" id="KW-0560">Oxidoreductase</keyword>
<dbReference type="GeneID" id="68358435"/>
<evidence type="ECO:0000313" key="10">
    <source>
        <dbReference type="Proteomes" id="UP000824596"/>
    </source>
</evidence>
<dbReference type="InterPro" id="IPR002403">
    <property type="entry name" value="Cyt_P450_E_grp-IV"/>
</dbReference>
<evidence type="ECO:0000313" key="9">
    <source>
        <dbReference type="EMBL" id="KAH0959524.1"/>
    </source>
</evidence>
<proteinExistence type="inferred from homology"/>
<dbReference type="InterPro" id="IPR036396">
    <property type="entry name" value="Cyt_P450_sf"/>
</dbReference>
<organism evidence="9 10">
    <name type="scientific">Hirsutella rhossiliensis</name>
    <dbReference type="NCBI Taxonomy" id="111463"/>
    <lineage>
        <taxon>Eukaryota</taxon>
        <taxon>Fungi</taxon>
        <taxon>Dikarya</taxon>
        <taxon>Ascomycota</taxon>
        <taxon>Pezizomycotina</taxon>
        <taxon>Sordariomycetes</taxon>
        <taxon>Hypocreomycetidae</taxon>
        <taxon>Hypocreales</taxon>
        <taxon>Ophiocordycipitaceae</taxon>
        <taxon>Hirsutella</taxon>
    </lineage>
</organism>